<keyword evidence="2" id="KW-1277">Toxin-antitoxin system</keyword>
<dbReference type="Proteomes" id="UP000236311">
    <property type="component" value="Unassembled WGS sequence"/>
</dbReference>
<dbReference type="EMBL" id="OFSM01000052">
    <property type="protein sequence ID" value="SOY32488.1"/>
    <property type="molecule type" value="Genomic_DNA"/>
</dbReference>
<dbReference type="GO" id="GO:0016075">
    <property type="term" value="P:rRNA catabolic process"/>
    <property type="evidence" value="ECO:0007669"/>
    <property type="project" value="TreeGrafter"/>
</dbReference>
<dbReference type="AlphaFoldDB" id="A0A2K4ZPR2"/>
<comment type="similarity">
    <text evidence="1">Belongs to the PemK/MazF family.</text>
</comment>
<evidence type="ECO:0000256" key="2">
    <source>
        <dbReference type="ARBA" id="ARBA00022649"/>
    </source>
</evidence>
<dbReference type="GO" id="GO:0006402">
    <property type="term" value="P:mRNA catabolic process"/>
    <property type="evidence" value="ECO:0007669"/>
    <property type="project" value="TreeGrafter"/>
</dbReference>
<evidence type="ECO:0000313" key="4">
    <source>
        <dbReference type="Proteomes" id="UP000236311"/>
    </source>
</evidence>
<name>A0A2K4ZPR2_9FIRM</name>
<dbReference type="OrthoDB" id="9808744at2"/>
<dbReference type="InterPro" id="IPR003477">
    <property type="entry name" value="PemK-like"/>
</dbReference>
<reference evidence="3 4" key="1">
    <citation type="submission" date="2018-01" db="EMBL/GenBank/DDBJ databases">
        <authorList>
            <person name="Gaut B.S."/>
            <person name="Morton B.R."/>
            <person name="Clegg M.T."/>
            <person name="Duvall M.R."/>
        </authorList>
    </citation>
    <scope>NUCLEOTIDE SEQUENCE [LARGE SCALE GENOMIC DNA]</scope>
    <source>
        <strain evidence="3">GP69</strain>
    </source>
</reference>
<dbReference type="RefSeq" id="WP_103242429.1">
    <property type="nucleotide sequence ID" value="NZ_JANJZD010000057.1"/>
</dbReference>
<dbReference type="SUPFAM" id="SSF50118">
    <property type="entry name" value="Cell growth inhibitor/plasmid maintenance toxic component"/>
    <property type="match status" value="1"/>
</dbReference>
<dbReference type="PANTHER" id="PTHR33988">
    <property type="entry name" value="ENDORIBONUCLEASE MAZF-RELATED"/>
    <property type="match status" value="1"/>
</dbReference>
<dbReference type="EC" id="3.1.-.-" evidence="3"/>
<dbReference type="GO" id="GO:0004521">
    <property type="term" value="F:RNA endonuclease activity"/>
    <property type="evidence" value="ECO:0007669"/>
    <property type="project" value="TreeGrafter"/>
</dbReference>
<proteinExistence type="inferred from homology"/>
<organism evidence="3 4">
    <name type="scientific">Acetatifactor muris</name>
    <dbReference type="NCBI Taxonomy" id="879566"/>
    <lineage>
        <taxon>Bacteria</taxon>
        <taxon>Bacillati</taxon>
        <taxon>Bacillota</taxon>
        <taxon>Clostridia</taxon>
        <taxon>Lachnospirales</taxon>
        <taxon>Lachnospiraceae</taxon>
        <taxon>Acetatifactor</taxon>
    </lineage>
</organism>
<dbReference type="Gene3D" id="2.30.30.110">
    <property type="match status" value="1"/>
</dbReference>
<sequence length="108" mass="12336">MVTYKQGDIIVMDFNPQKGHEQSGRRPALILSNDILNHHSSLAFVCPITNTNKKHPFHIELDERTQTTGVILCDQVKMLDVGARNAQFKEECPKDLWNDAKELIISFM</sequence>
<evidence type="ECO:0000256" key="1">
    <source>
        <dbReference type="ARBA" id="ARBA00007521"/>
    </source>
</evidence>
<accession>A0A2K4ZPR2</accession>
<dbReference type="InterPro" id="IPR011067">
    <property type="entry name" value="Plasmid_toxin/cell-grow_inhib"/>
</dbReference>
<dbReference type="GO" id="GO:0016787">
    <property type="term" value="F:hydrolase activity"/>
    <property type="evidence" value="ECO:0007669"/>
    <property type="project" value="UniProtKB-KW"/>
</dbReference>
<dbReference type="Pfam" id="PF02452">
    <property type="entry name" value="PemK_toxin"/>
    <property type="match status" value="1"/>
</dbReference>
<keyword evidence="3" id="KW-0378">Hydrolase</keyword>
<protein>
    <submittedName>
        <fullName evidence="3">mRNA interferase MazF</fullName>
        <ecNumber evidence="3">3.1.-.-</ecNumber>
    </submittedName>
</protein>
<evidence type="ECO:0000313" key="3">
    <source>
        <dbReference type="EMBL" id="SOY32488.1"/>
    </source>
</evidence>
<keyword evidence="4" id="KW-1185">Reference proteome</keyword>
<dbReference type="PANTHER" id="PTHR33988:SF3">
    <property type="entry name" value="ENDORIBONUCLEASE TOXIN CHPB-RELATED"/>
    <property type="match status" value="1"/>
</dbReference>
<dbReference type="GO" id="GO:0003677">
    <property type="term" value="F:DNA binding"/>
    <property type="evidence" value="ECO:0007669"/>
    <property type="project" value="InterPro"/>
</dbReference>
<gene>
    <name evidence="3" type="primary">mazF_2</name>
    <name evidence="3" type="ORF">AMURIS_05253</name>
</gene>